<dbReference type="Pfam" id="PF00350">
    <property type="entry name" value="Dynamin_N"/>
    <property type="match status" value="1"/>
</dbReference>
<evidence type="ECO:0000259" key="6">
    <source>
        <dbReference type="Pfam" id="PF00350"/>
    </source>
</evidence>
<reference evidence="7" key="1">
    <citation type="submission" date="2022-08" db="EMBL/GenBank/DDBJ databases">
        <authorList>
            <person name="Deng Y."/>
            <person name="Han X.-F."/>
            <person name="Zhang Y.-Q."/>
        </authorList>
    </citation>
    <scope>NUCLEOTIDE SEQUENCE</scope>
    <source>
        <strain evidence="7">CPCC 203386</strain>
    </source>
</reference>
<accession>A0ABT2GXG5</accession>
<evidence type="ECO:0000256" key="2">
    <source>
        <dbReference type="ARBA" id="ARBA00022741"/>
    </source>
</evidence>
<evidence type="ECO:0000313" key="7">
    <source>
        <dbReference type="EMBL" id="MCS5732654.1"/>
    </source>
</evidence>
<feature type="domain" description="Dynamin N-terminal" evidence="6">
    <location>
        <begin position="56"/>
        <end position="187"/>
    </location>
</feature>
<organism evidence="7 8">
    <name type="scientific">Herbiconiux daphne</name>
    <dbReference type="NCBI Taxonomy" id="2970914"/>
    <lineage>
        <taxon>Bacteria</taxon>
        <taxon>Bacillati</taxon>
        <taxon>Actinomycetota</taxon>
        <taxon>Actinomycetes</taxon>
        <taxon>Micrococcales</taxon>
        <taxon>Microbacteriaceae</taxon>
        <taxon>Herbiconiux</taxon>
    </lineage>
</organism>
<keyword evidence="5" id="KW-0472">Membrane</keyword>
<comment type="caution">
    <text evidence="7">The sequence shown here is derived from an EMBL/GenBank/DDBJ whole genome shotgun (WGS) entry which is preliminary data.</text>
</comment>
<evidence type="ECO:0000256" key="1">
    <source>
        <dbReference type="ARBA" id="ARBA00004370"/>
    </source>
</evidence>
<dbReference type="SUPFAM" id="SSF52540">
    <property type="entry name" value="P-loop containing nucleoside triphosphate hydrolases"/>
    <property type="match status" value="1"/>
</dbReference>
<evidence type="ECO:0000256" key="3">
    <source>
        <dbReference type="ARBA" id="ARBA00022801"/>
    </source>
</evidence>
<dbReference type="EMBL" id="JANLCJ010000001">
    <property type="protein sequence ID" value="MCS5732654.1"/>
    <property type="molecule type" value="Genomic_DNA"/>
</dbReference>
<dbReference type="Proteomes" id="UP001165586">
    <property type="component" value="Unassembled WGS sequence"/>
</dbReference>
<evidence type="ECO:0000256" key="4">
    <source>
        <dbReference type="ARBA" id="ARBA00023134"/>
    </source>
</evidence>
<dbReference type="RefSeq" id="WP_259537277.1">
    <property type="nucleotide sequence ID" value="NZ_JANLCJ010000001.1"/>
</dbReference>
<keyword evidence="8" id="KW-1185">Reference proteome</keyword>
<evidence type="ECO:0000256" key="5">
    <source>
        <dbReference type="ARBA" id="ARBA00023136"/>
    </source>
</evidence>
<proteinExistence type="predicted"/>
<dbReference type="PANTHER" id="PTHR10465">
    <property type="entry name" value="TRANSMEMBRANE GTPASE FZO1"/>
    <property type="match status" value="1"/>
</dbReference>
<keyword evidence="4" id="KW-0342">GTP-binding</keyword>
<dbReference type="InterPro" id="IPR027417">
    <property type="entry name" value="P-loop_NTPase"/>
</dbReference>
<keyword evidence="2" id="KW-0547">Nucleotide-binding</keyword>
<name>A0ABT2GXG5_9MICO</name>
<gene>
    <name evidence="7" type="ORF">N1032_02715</name>
</gene>
<sequence>MTGDDLGPRHPSGDDAVARLRRRLKQLCDDADRLTANASRATTSGVRMSLTEPLRLAVVGRVKAGKSTLINALIGRRVAPTDEAECTRIVTHYRHGSPERGELHLLSGEVVPLRLVHGRLPDELGRPVDEVSHAVVHLPERALEGFTLIDTPGLSTTTAENERATRRAILGEGGSVHADALIYVFSDVQFADDVRFLAEFAAVSGKASSSTAASIGVLSHADTFGSGAWGPTDPVADATEFAAGLARQRAAELGEVLAVAGNLGEAGAAGLVTEQNARDLAAFASATDDDLRYPLPADDAGITALRERVGDYGLRFGRERARQGAGALSRWLIDVSGADALFHALEHRYVRREAQLKARQALDELRDAPVGAAERLDLLRLIDGARSDAELHLLNELEAWEALVARHPGHPLVGELERMMEARDDAALVGVAPGSAPADVRGAALALASQAQREAALTGDSLIVSVQRVRSRSFTLVLERLEAAGTSVPRMT</sequence>
<dbReference type="InterPro" id="IPR027094">
    <property type="entry name" value="Mitofusin_fam"/>
</dbReference>
<comment type="subcellular location">
    <subcellularLocation>
        <location evidence="1">Membrane</location>
    </subcellularLocation>
</comment>
<keyword evidence="3" id="KW-0378">Hydrolase</keyword>
<evidence type="ECO:0000313" key="8">
    <source>
        <dbReference type="Proteomes" id="UP001165586"/>
    </source>
</evidence>
<dbReference type="InterPro" id="IPR045063">
    <property type="entry name" value="Dynamin_N"/>
</dbReference>
<dbReference type="PANTHER" id="PTHR10465:SF0">
    <property type="entry name" value="SARCALUMENIN"/>
    <property type="match status" value="1"/>
</dbReference>
<dbReference type="Gene3D" id="3.40.50.300">
    <property type="entry name" value="P-loop containing nucleotide triphosphate hydrolases"/>
    <property type="match status" value="1"/>
</dbReference>
<protein>
    <submittedName>
        <fullName evidence="7">Dynamin family protein</fullName>
    </submittedName>
</protein>